<feature type="compositionally biased region" description="Polar residues" evidence="1">
    <location>
        <begin position="69"/>
        <end position="87"/>
    </location>
</feature>
<sequence length="117" mass="11779">MTLRRFSLPLAAVCLSFAAGPALAQSQPLPDAPPEIPAPESTAPDMPLEDDPCAPGAAPSEGAAGQDDLTMQLQDCESVLTPPTTGDTGIEAPAPDADPGTTPVIPPSDLPAQQSPL</sequence>
<evidence type="ECO:0000313" key="4">
    <source>
        <dbReference type="Proteomes" id="UP000588647"/>
    </source>
</evidence>
<protein>
    <submittedName>
        <fullName evidence="3">Uncharacterized protein</fullName>
    </submittedName>
</protein>
<reference evidence="3 4" key="1">
    <citation type="submission" date="2020-08" db="EMBL/GenBank/DDBJ databases">
        <title>Genomic Encyclopedia of Type Strains, Phase IV (KMG-IV): sequencing the most valuable type-strain genomes for metagenomic binning, comparative biology and taxonomic classification.</title>
        <authorList>
            <person name="Goeker M."/>
        </authorList>
    </citation>
    <scope>NUCLEOTIDE SEQUENCE [LARGE SCALE GENOMIC DNA]</scope>
    <source>
        <strain evidence="3 4">DSM 103570</strain>
    </source>
</reference>
<dbReference type="RefSeq" id="WP_183209935.1">
    <property type="nucleotide sequence ID" value="NZ_JAAAMM010000004.1"/>
</dbReference>
<dbReference type="EMBL" id="JACIEM010000004">
    <property type="protein sequence ID" value="MBB4004361.1"/>
    <property type="molecule type" value="Genomic_DNA"/>
</dbReference>
<gene>
    <name evidence="3" type="ORF">GGR03_003449</name>
</gene>
<evidence type="ECO:0000313" key="3">
    <source>
        <dbReference type="EMBL" id="MBB4004361.1"/>
    </source>
</evidence>
<feature type="signal peptide" evidence="2">
    <location>
        <begin position="1"/>
        <end position="24"/>
    </location>
</feature>
<keyword evidence="2" id="KW-0732">Signal</keyword>
<proteinExistence type="predicted"/>
<feature type="chain" id="PRO_5031545631" evidence="2">
    <location>
        <begin position="25"/>
        <end position="117"/>
    </location>
</feature>
<evidence type="ECO:0000256" key="2">
    <source>
        <dbReference type="SAM" id="SignalP"/>
    </source>
</evidence>
<evidence type="ECO:0000256" key="1">
    <source>
        <dbReference type="SAM" id="MobiDB-lite"/>
    </source>
</evidence>
<name>A0A7W6HFS2_9HYPH</name>
<accession>A0A7W6HFS2</accession>
<feature type="region of interest" description="Disordered" evidence="1">
    <location>
        <begin position="23"/>
        <end position="117"/>
    </location>
</feature>
<dbReference type="Proteomes" id="UP000588647">
    <property type="component" value="Unassembled WGS sequence"/>
</dbReference>
<keyword evidence="4" id="KW-1185">Reference proteome</keyword>
<comment type="caution">
    <text evidence="3">The sequence shown here is derived from an EMBL/GenBank/DDBJ whole genome shotgun (WGS) entry which is preliminary data.</text>
</comment>
<dbReference type="AlphaFoldDB" id="A0A7W6HFS2"/>
<organism evidence="3 4">
    <name type="scientific">Aurantimonas endophytica</name>
    <dbReference type="NCBI Taxonomy" id="1522175"/>
    <lineage>
        <taxon>Bacteria</taxon>
        <taxon>Pseudomonadati</taxon>
        <taxon>Pseudomonadota</taxon>
        <taxon>Alphaproteobacteria</taxon>
        <taxon>Hyphomicrobiales</taxon>
        <taxon>Aurantimonadaceae</taxon>
        <taxon>Aurantimonas</taxon>
    </lineage>
</organism>
<feature type="compositionally biased region" description="Low complexity" evidence="1">
    <location>
        <begin position="53"/>
        <end position="65"/>
    </location>
</feature>